<proteinExistence type="predicted"/>
<keyword evidence="6" id="KW-0597">Phosphoprotein</keyword>
<keyword evidence="4" id="KW-0813">Transport</keyword>
<organism evidence="18 19">
    <name type="scientific">Entomospira entomophila</name>
    <dbReference type="NCBI Taxonomy" id="2719988"/>
    <lineage>
        <taxon>Bacteria</taxon>
        <taxon>Pseudomonadati</taxon>
        <taxon>Spirochaetota</taxon>
        <taxon>Spirochaetia</taxon>
        <taxon>Spirochaetales</taxon>
        <taxon>Spirochaetaceae</taxon>
        <taxon>Entomospira</taxon>
    </lineage>
</organism>
<evidence type="ECO:0000256" key="17">
    <source>
        <dbReference type="PROSITE-ProRule" id="PRU00418"/>
    </source>
</evidence>
<dbReference type="Pfam" id="PF02255">
    <property type="entry name" value="PTS_IIA"/>
    <property type="match status" value="1"/>
</dbReference>
<evidence type="ECO:0000256" key="12">
    <source>
        <dbReference type="ARBA" id="ARBA00030293"/>
    </source>
</evidence>
<evidence type="ECO:0000256" key="13">
    <source>
        <dbReference type="ARBA" id="ARBA00031467"/>
    </source>
</evidence>
<dbReference type="GO" id="GO:0009401">
    <property type="term" value="P:phosphoenolpyruvate-dependent sugar phosphotransferase system"/>
    <property type="evidence" value="ECO:0007669"/>
    <property type="project" value="UniProtKB-KW"/>
</dbReference>
<comment type="cofactor">
    <cofactor evidence="16">
        <name>Mg(2+)</name>
        <dbReference type="ChEBI" id="CHEBI:18420"/>
    </cofactor>
    <text evidence="16">Binds 1 Mg(2+) ion per trimer.</text>
</comment>
<sequence>MSKEESAMTGLEIVAYAGDARSKLLNALQSAKKGQITEAQAMMAEATELISLAHKTQTQMLQAEAAGESNEISFIMIHGQDHLMTTMLLRDLMEHFIELYREKA</sequence>
<dbReference type="AlphaFoldDB" id="A0A968GA25"/>
<evidence type="ECO:0000256" key="6">
    <source>
        <dbReference type="ARBA" id="ARBA00022553"/>
    </source>
</evidence>
<evidence type="ECO:0000256" key="11">
    <source>
        <dbReference type="ARBA" id="ARBA00022842"/>
    </source>
</evidence>
<feature type="modified residue" description="Phosphohistidine; by HPr" evidence="17">
    <location>
        <position position="78"/>
    </location>
</feature>
<dbReference type="InterPro" id="IPR003188">
    <property type="entry name" value="PTS_IIA_lac/cel"/>
</dbReference>
<evidence type="ECO:0000256" key="15">
    <source>
        <dbReference type="PIRSR" id="PIRSR000699-1"/>
    </source>
</evidence>
<name>A0A968GA25_9SPIO</name>
<comment type="caution">
    <text evidence="18">The sequence shown here is derived from an EMBL/GenBank/DDBJ whole genome shotgun (WGS) entry which is preliminary data.</text>
</comment>
<feature type="active site" description="Tele-phosphohistidine intermediate" evidence="15">
    <location>
        <position position="78"/>
    </location>
</feature>
<dbReference type="InterPro" id="IPR036542">
    <property type="entry name" value="PTS_IIA_lac/cel_sf"/>
</dbReference>
<evidence type="ECO:0000256" key="10">
    <source>
        <dbReference type="ARBA" id="ARBA00022723"/>
    </source>
</evidence>
<evidence type="ECO:0000256" key="14">
    <source>
        <dbReference type="ARBA" id="ARBA00032708"/>
    </source>
</evidence>
<dbReference type="PROSITE" id="PS51095">
    <property type="entry name" value="PTS_EIIA_TYPE_3"/>
    <property type="match status" value="1"/>
</dbReference>
<evidence type="ECO:0000256" key="4">
    <source>
        <dbReference type="ARBA" id="ARBA00022448"/>
    </source>
</evidence>
<dbReference type="PANTHER" id="PTHR34382">
    <property type="entry name" value="PTS SYSTEM N,N'-DIACETYLCHITOBIOSE-SPECIFIC EIIA COMPONENT"/>
    <property type="match status" value="1"/>
</dbReference>
<keyword evidence="5" id="KW-0963">Cytoplasm</keyword>
<comment type="subcellular location">
    <subcellularLocation>
        <location evidence="1">Cytoplasm</location>
    </subcellularLocation>
</comment>
<dbReference type="CDD" id="cd00215">
    <property type="entry name" value="PTS_IIA_lac"/>
    <property type="match status" value="1"/>
</dbReference>
<evidence type="ECO:0000256" key="1">
    <source>
        <dbReference type="ARBA" id="ARBA00004496"/>
    </source>
</evidence>
<keyword evidence="8" id="KW-0808">Transferase</keyword>
<keyword evidence="11 16" id="KW-0460">Magnesium</keyword>
<feature type="binding site" evidence="16">
    <location>
        <position position="81"/>
    </location>
    <ligand>
        <name>Mg(2+)</name>
        <dbReference type="ChEBI" id="CHEBI:18420"/>
        <note>ligand shared between all trimeric partners</note>
    </ligand>
</feature>
<dbReference type="PANTHER" id="PTHR34382:SF9">
    <property type="entry name" value="PHOSPHOTRANSFERASE SYSTEM SUGAR-SPECIFIC EII COMPONENT"/>
    <property type="match status" value="1"/>
</dbReference>
<evidence type="ECO:0000256" key="5">
    <source>
        <dbReference type="ARBA" id="ARBA00022490"/>
    </source>
</evidence>
<gene>
    <name evidence="18" type="ORF">HCT14_07220</name>
</gene>
<protein>
    <recommendedName>
        <fullName evidence="3">PTS system lactose-specific EIIA component</fullName>
    </recommendedName>
    <alternativeName>
        <fullName evidence="12">EIIA-Lac</fullName>
    </alternativeName>
    <alternativeName>
        <fullName evidence="14">EIII-Lac</fullName>
    </alternativeName>
    <alternativeName>
        <fullName evidence="13">Lactose-specific phosphotransferase enzyme IIA component</fullName>
    </alternativeName>
</protein>
<keyword evidence="9" id="KW-0598">Phosphotransferase system</keyword>
<dbReference type="Gene3D" id="1.20.58.80">
    <property type="entry name" value="Phosphotransferase system, lactose/cellobiose-type IIA subunit"/>
    <property type="match status" value="1"/>
</dbReference>
<dbReference type="PIRSF" id="PIRSF000699">
    <property type="entry name" value="PTS_IILac_III"/>
    <property type="match status" value="1"/>
</dbReference>
<dbReference type="GO" id="GO:0005737">
    <property type="term" value="C:cytoplasm"/>
    <property type="evidence" value="ECO:0007669"/>
    <property type="project" value="UniProtKB-SubCell"/>
</dbReference>
<dbReference type="GO" id="GO:0046872">
    <property type="term" value="F:metal ion binding"/>
    <property type="evidence" value="ECO:0007669"/>
    <property type="project" value="UniProtKB-KW"/>
</dbReference>
<evidence type="ECO:0000256" key="8">
    <source>
        <dbReference type="ARBA" id="ARBA00022679"/>
    </source>
</evidence>
<dbReference type="EMBL" id="JAATLJ010000002">
    <property type="protein sequence ID" value="NIZ41292.1"/>
    <property type="molecule type" value="Genomic_DNA"/>
</dbReference>
<keyword evidence="7" id="KW-0762">Sugar transport</keyword>
<evidence type="ECO:0000256" key="9">
    <source>
        <dbReference type="ARBA" id="ARBA00022683"/>
    </source>
</evidence>
<comment type="subunit">
    <text evidence="2">Homotrimer.</text>
</comment>
<keyword evidence="19" id="KW-1185">Reference proteome</keyword>
<accession>A0A968GA25</accession>
<dbReference type="RefSeq" id="WP_167701000.1">
    <property type="nucleotide sequence ID" value="NZ_CP118175.1"/>
</dbReference>
<dbReference type="GO" id="GO:0016740">
    <property type="term" value="F:transferase activity"/>
    <property type="evidence" value="ECO:0007669"/>
    <property type="project" value="UniProtKB-KW"/>
</dbReference>
<evidence type="ECO:0000256" key="16">
    <source>
        <dbReference type="PIRSR" id="PIRSR000699-2"/>
    </source>
</evidence>
<evidence type="ECO:0000313" key="18">
    <source>
        <dbReference type="EMBL" id="NIZ41292.1"/>
    </source>
</evidence>
<dbReference type="Proteomes" id="UP000711995">
    <property type="component" value="Unassembled WGS sequence"/>
</dbReference>
<evidence type="ECO:0000256" key="2">
    <source>
        <dbReference type="ARBA" id="ARBA00011233"/>
    </source>
</evidence>
<evidence type="ECO:0000313" key="19">
    <source>
        <dbReference type="Proteomes" id="UP000711995"/>
    </source>
</evidence>
<evidence type="ECO:0000256" key="7">
    <source>
        <dbReference type="ARBA" id="ARBA00022597"/>
    </source>
</evidence>
<dbReference type="SUPFAM" id="SSF46973">
    <property type="entry name" value="Enzyme IIa from lactose specific PTS, IIa-lac"/>
    <property type="match status" value="1"/>
</dbReference>
<keyword evidence="10 16" id="KW-0479">Metal-binding</keyword>
<evidence type="ECO:0000256" key="3">
    <source>
        <dbReference type="ARBA" id="ARBA00014322"/>
    </source>
</evidence>
<reference evidence="18 19" key="1">
    <citation type="submission" date="2020-03" db="EMBL/GenBank/DDBJ databases">
        <title>Spirochaetal bacteria isolated from arthropods constitute a novel genus Entomospira genus novum within the order Spirochaetales.</title>
        <authorList>
            <person name="Grana-Miraglia L."/>
            <person name="Sikutova S."/>
            <person name="Fingerle V."/>
            <person name="Sing A."/>
            <person name="Castillo-Ramirez S."/>
            <person name="Margos G."/>
            <person name="Rudolf I."/>
        </authorList>
    </citation>
    <scope>NUCLEOTIDE SEQUENCE [LARGE SCALE GENOMIC DNA]</scope>
    <source>
        <strain evidence="18 19">BR193</strain>
    </source>
</reference>